<evidence type="ECO:0000313" key="2">
    <source>
        <dbReference type="Proteomes" id="UP001495910"/>
    </source>
</evidence>
<protein>
    <submittedName>
        <fullName evidence="1">Uncharacterized protein</fullName>
    </submittedName>
</protein>
<comment type="caution">
    <text evidence="1">The sequence shown here is derived from an EMBL/GenBank/DDBJ whole genome shotgun (WGS) entry which is preliminary data.</text>
</comment>
<dbReference type="RefSeq" id="WP_342828070.1">
    <property type="nucleotide sequence ID" value="NZ_JBANDC010000002.1"/>
</dbReference>
<dbReference type="Proteomes" id="UP001495910">
    <property type="component" value="Unassembled WGS sequence"/>
</dbReference>
<proteinExistence type="predicted"/>
<reference evidence="1 2" key="1">
    <citation type="submission" date="2024-02" db="EMBL/GenBank/DDBJ databases">
        <title>Draft genome sequence of Collimonas sp. strain H4R21, an effective mineral-weathering bacterial strain isolated from the beech rhizosphere.</title>
        <authorList>
            <person name="Morin E."/>
            <person name="Uroz S."/>
            <person name="Leveau J.H.J."/>
            <person name="Kumar R."/>
            <person name="Rey M.W."/>
            <person name="Pham J."/>
        </authorList>
    </citation>
    <scope>NUCLEOTIDE SEQUENCE [LARGE SCALE GENOMIC DNA]</scope>
    <source>
        <strain evidence="1 2">H4R21</strain>
    </source>
</reference>
<name>A0ABU9PQI9_9BURK</name>
<dbReference type="EMBL" id="JBANDC010000002">
    <property type="protein sequence ID" value="MEM4986252.1"/>
    <property type="molecule type" value="Genomic_DNA"/>
</dbReference>
<organism evidence="1 2">
    <name type="scientific">Collimonas rhizosphaerae</name>
    <dbReference type="NCBI Taxonomy" id="3126357"/>
    <lineage>
        <taxon>Bacteria</taxon>
        <taxon>Pseudomonadati</taxon>
        <taxon>Pseudomonadota</taxon>
        <taxon>Betaproteobacteria</taxon>
        <taxon>Burkholderiales</taxon>
        <taxon>Oxalobacteraceae</taxon>
        <taxon>Collimonas</taxon>
    </lineage>
</organism>
<sequence>MAPATVYSFYEVESDILLVSKEAPYRADRFSDAILIGGVGLAERDSLFADVDFMDAIEEFFIRSNGKTLLIDDKAARCDPRQKLEPDGMSDFGKRLYRVSPDITCGQVAVLATALYVKKALGIGSAMEMQDWFLAAGQGGFVTI</sequence>
<accession>A0ABU9PQI9</accession>
<gene>
    <name evidence="1" type="ORF">V8G57_02510</name>
</gene>
<evidence type="ECO:0000313" key="1">
    <source>
        <dbReference type="EMBL" id="MEM4986252.1"/>
    </source>
</evidence>
<keyword evidence="2" id="KW-1185">Reference proteome</keyword>